<organism evidence="1">
    <name type="scientific">Brassica campestris</name>
    <name type="common">Field mustard</name>
    <dbReference type="NCBI Taxonomy" id="3711"/>
    <lineage>
        <taxon>Eukaryota</taxon>
        <taxon>Viridiplantae</taxon>
        <taxon>Streptophyta</taxon>
        <taxon>Embryophyta</taxon>
        <taxon>Tracheophyta</taxon>
        <taxon>Spermatophyta</taxon>
        <taxon>Magnoliopsida</taxon>
        <taxon>eudicotyledons</taxon>
        <taxon>Gunneridae</taxon>
        <taxon>Pentapetalae</taxon>
        <taxon>rosids</taxon>
        <taxon>malvids</taxon>
        <taxon>Brassicales</taxon>
        <taxon>Brassicaceae</taxon>
        <taxon>Brassiceae</taxon>
        <taxon>Brassica</taxon>
    </lineage>
</organism>
<reference evidence="1" key="1">
    <citation type="submission" date="2018-06" db="EMBL/GenBank/DDBJ databases">
        <title>WGS assembly of Brassica rapa FPsc.</title>
        <authorList>
            <person name="Bowman J."/>
            <person name="Kohchi T."/>
            <person name="Yamato K."/>
            <person name="Jenkins J."/>
            <person name="Shu S."/>
            <person name="Ishizaki K."/>
            <person name="Yamaoka S."/>
            <person name="Nishihama R."/>
            <person name="Nakamura Y."/>
            <person name="Berger F."/>
            <person name="Adam C."/>
            <person name="Aki S."/>
            <person name="Althoff F."/>
            <person name="Araki T."/>
            <person name="Arteaga-Vazquez M."/>
            <person name="Balasubrmanian S."/>
            <person name="Bauer D."/>
            <person name="Boehm C."/>
            <person name="Briginshaw L."/>
            <person name="Caballero-Perez J."/>
            <person name="Catarino B."/>
            <person name="Chen F."/>
            <person name="Chiyoda S."/>
            <person name="Chovatia M."/>
            <person name="Davies K."/>
            <person name="Delmans M."/>
            <person name="Demura T."/>
            <person name="Dierschke T."/>
            <person name="Dolan L."/>
            <person name="Dorantes-Acosta A."/>
            <person name="Eklund D."/>
            <person name="Florent S."/>
            <person name="Flores-Sandoval E."/>
            <person name="Fujiyama A."/>
            <person name="Fukuzawa H."/>
            <person name="Galik B."/>
            <person name="Grimanelli D."/>
            <person name="Grimwood J."/>
            <person name="Grossniklaus U."/>
            <person name="Hamada T."/>
            <person name="Haseloff J."/>
            <person name="Hetherington A."/>
            <person name="Higo A."/>
            <person name="Hirakawa Y."/>
            <person name="Hundley H."/>
            <person name="Ikeda Y."/>
            <person name="Inoue K."/>
            <person name="Inoue S."/>
            <person name="Ishida S."/>
            <person name="Jia Q."/>
            <person name="Kakita M."/>
            <person name="Kanazawa T."/>
            <person name="Kawai Y."/>
            <person name="Kawashima T."/>
            <person name="Kennedy M."/>
            <person name="Kinose K."/>
            <person name="Kinoshita T."/>
            <person name="Kohara Y."/>
            <person name="Koide E."/>
            <person name="Komatsu K."/>
            <person name="Kopischke S."/>
            <person name="Kubo M."/>
            <person name="Kyozuka J."/>
            <person name="Lagercrantz U."/>
            <person name="Lin S."/>
            <person name="Lindquist E."/>
            <person name="Lipzen A."/>
            <person name="Lu C."/>
            <person name="Luna E."/>
            <person name="Martienssen R."/>
            <person name="Minamino N."/>
            <person name="Mizutani M."/>
            <person name="Mizutani M."/>
            <person name="Mochizuki N."/>
            <person name="Monte I."/>
            <person name="Mosher R."/>
            <person name="Nagasaki H."/>
            <person name="Nakagami H."/>
            <person name="Naramoto S."/>
            <person name="Nishitani K."/>
            <person name="Ohtani M."/>
            <person name="Okamoto T."/>
            <person name="Okumura M."/>
            <person name="Phillips J."/>
            <person name="Pollak B."/>
            <person name="Reinders A."/>
            <person name="Roevekamp M."/>
            <person name="Sano R."/>
            <person name="Sawa S."/>
            <person name="Schmid M."/>
            <person name="Shirakawa M."/>
            <person name="Solano R."/>
            <person name="Spunde A."/>
            <person name="Suetsugu N."/>
            <person name="Sugano S."/>
            <person name="Sugiyama A."/>
            <person name="Sun R."/>
            <person name="Suzuki Y."/>
            <person name="Takenaka M."/>
            <person name="Takezawa D."/>
            <person name="Tomogane H."/>
            <person name="Tsuzuki M."/>
            <person name="Ueda T."/>
            <person name="Umeda M."/>
            <person name="Ward J."/>
            <person name="Watanabe Y."/>
            <person name="Yazaki K."/>
            <person name="Yokoyama R."/>
            <person name="Yoshitake Y."/>
            <person name="Yotsui I."/>
            <person name="Zachgo S."/>
            <person name="Schmutz J."/>
        </authorList>
    </citation>
    <scope>NUCLEOTIDE SEQUENCE [LARGE SCALE GENOMIC DNA]</scope>
</reference>
<sequence>NSSILPSLFTTSGRIFVDPHVGHKIPSTRTSNAKRKRVTESLYFFPNMSLSIIQLGVGLSSPPNKASHMDDFDIVPFPFVFPLALTTIFSCSRVEEAGGSSQFRPVTRAKSSMAYRIGFPANVHHNSNSFKVTNCRERK</sequence>
<dbReference type="EMBL" id="KZ863273">
    <property type="protein sequence ID" value="RIA05817.1"/>
    <property type="molecule type" value="Genomic_DNA"/>
</dbReference>
<evidence type="ECO:0000313" key="1">
    <source>
        <dbReference type="EMBL" id="RIA05817.1"/>
    </source>
</evidence>
<feature type="non-terminal residue" evidence="1">
    <location>
        <position position="1"/>
    </location>
</feature>
<dbReference type="Proteomes" id="UP000264353">
    <property type="component" value="Unassembled WGS sequence"/>
</dbReference>
<name>A0A397L515_BRACM</name>
<accession>A0A397L515</accession>
<protein>
    <submittedName>
        <fullName evidence="1">Uncharacterized protein</fullName>
    </submittedName>
</protein>
<dbReference type="AlphaFoldDB" id="A0A397L515"/>
<proteinExistence type="predicted"/>
<gene>
    <name evidence="1" type="ORF">BRARA_K01432</name>
</gene>